<dbReference type="EMBL" id="QSFP01000006">
    <property type="protein sequence ID" value="RHA67858.1"/>
    <property type="molecule type" value="Genomic_DNA"/>
</dbReference>
<evidence type="ECO:0000313" key="8">
    <source>
        <dbReference type="Proteomes" id="UP000095350"/>
    </source>
</evidence>
<evidence type="ECO:0000313" key="11">
    <source>
        <dbReference type="Proteomes" id="UP000284465"/>
    </source>
</evidence>
<dbReference type="EMBL" id="QSHO01000016">
    <property type="protein sequence ID" value="RHC14492.1"/>
    <property type="molecule type" value="Genomic_DNA"/>
</dbReference>
<evidence type="ECO:0000313" key="10">
    <source>
        <dbReference type="Proteomes" id="UP000284051"/>
    </source>
</evidence>
<reference evidence="2 8" key="1">
    <citation type="submission" date="2015-09" db="EMBL/GenBank/DDBJ databases">
        <authorList>
            <consortium name="Pathogen Informatics"/>
        </authorList>
    </citation>
    <scope>NUCLEOTIDE SEQUENCE [LARGE SCALE GENOMIC DNA]</scope>
    <source>
        <strain evidence="2 8">2789STDY5834960</strain>
    </source>
</reference>
<accession>A0A173S0E3</accession>
<reference evidence="3 12" key="3">
    <citation type="journal article" date="2019" name="Nat. Med.">
        <title>A library of human gut bacterial isolates paired with longitudinal multiomics data enables mechanistic microbiome research.</title>
        <authorList>
            <person name="Poyet M."/>
            <person name="Groussin M."/>
            <person name="Gibbons S.M."/>
            <person name="Avila-Pacheco J."/>
            <person name="Jiang X."/>
            <person name="Kearney S.M."/>
            <person name="Perrotta A.R."/>
            <person name="Berdy B."/>
            <person name="Zhao S."/>
            <person name="Lieberman T.D."/>
            <person name="Swanson P.K."/>
            <person name="Smith M."/>
            <person name="Roesemann S."/>
            <person name="Alexander J.E."/>
            <person name="Rich S.A."/>
            <person name="Livny J."/>
            <person name="Vlamakis H."/>
            <person name="Clish C."/>
            <person name="Bullock K."/>
            <person name="Deik A."/>
            <person name="Scott J."/>
            <person name="Pierce K.A."/>
            <person name="Xavier R.J."/>
            <person name="Alm E.J."/>
        </authorList>
    </citation>
    <scope>NUCLEOTIDE SEQUENCE [LARGE SCALE GENOMIC DNA]</scope>
    <source>
        <strain evidence="3 12">BIOML-A1</strain>
    </source>
</reference>
<dbReference type="Proteomes" id="UP000095350">
    <property type="component" value="Unassembled WGS sequence"/>
</dbReference>
<dbReference type="STRING" id="166486.ERS852572_00733"/>
<dbReference type="Proteomes" id="UP000283513">
    <property type="component" value="Unassembled WGS sequence"/>
</dbReference>
<reference evidence="9 10" key="2">
    <citation type="submission" date="2018-08" db="EMBL/GenBank/DDBJ databases">
        <title>A genome reference for cultivated species of the human gut microbiota.</title>
        <authorList>
            <person name="Zou Y."/>
            <person name="Xue W."/>
            <person name="Luo G."/>
        </authorList>
    </citation>
    <scope>NUCLEOTIDE SEQUENCE [LARGE SCALE GENOMIC DNA]</scope>
    <source>
        <strain evidence="7 10">AM22-21LB</strain>
        <strain evidence="6 9">AM37-1AC</strain>
        <strain evidence="5 11">AM43-11</strain>
    </source>
</reference>
<feature type="compositionally biased region" description="Polar residues" evidence="1">
    <location>
        <begin position="155"/>
        <end position="164"/>
    </location>
</feature>
<dbReference type="Proteomes" id="UP000478483">
    <property type="component" value="Unassembled WGS sequence"/>
</dbReference>
<gene>
    <name evidence="7" type="ORF">DW264_17470</name>
    <name evidence="6" type="ORF">DW856_15930</name>
    <name evidence="5" type="ORF">DW927_06795</name>
    <name evidence="2" type="ORF">ERS852572_00733</name>
    <name evidence="4" type="ORF">GCK47_02470</name>
    <name evidence="3" type="ORF">GMD50_18085</name>
</gene>
<name>A0A173S0E3_9FIRM</name>
<evidence type="ECO:0000313" key="2">
    <source>
        <dbReference type="EMBL" id="CUM83884.1"/>
    </source>
</evidence>
<evidence type="ECO:0000313" key="4">
    <source>
        <dbReference type="EMBL" id="MVQ44600.1"/>
    </source>
</evidence>
<evidence type="ECO:0000256" key="1">
    <source>
        <dbReference type="SAM" id="MobiDB-lite"/>
    </source>
</evidence>
<feature type="region of interest" description="Disordered" evidence="1">
    <location>
        <begin position="143"/>
        <end position="164"/>
    </location>
</feature>
<evidence type="ECO:0000313" key="13">
    <source>
        <dbReference type="Proteomes" id="UP000479531"/>
    </source>
</evidence>
<dbReference type="EMBL" id="WGGT01000002">
    <property type="protein sequence ID" value="MVQ44600.1"/>
    <property type="molecule type" value="Genomic_DNA"/>
</dbReference>
<evidence type="ECO:0000313" key="7">
    <source>
        <dbReference type="EMBL" id="RHG25236.1"/>
    </source>
</evidence>
<dbReference type="EMBL" id="WNAJ01000032">
    <property type="protein sequence ID" value="MTR86905.1"/>
    <property type="molecule type" value="Genomic_DNA"/>
</dbReference>
<dbReference type="EMBL" id="CYXZ01000004">
    <property type="protein sequence ID" value="CUM83884.1"/>
    <property type="molecule type" value="Genomic_DNA"/>
</dbReference>
<dbReference type="PaxDb" id="166486-ERS852572_00733"/>
<dbReference type="RefSeq" id="WP_015520553.1">
    <property type="nucleotide sequence ID" value="NZ_CABIYH010000004.1"/>
</dbReference>
<sequence length="229" mass="26128">MTDHIYGEESIKIKQTAKTDWVRSEFREQEKYRRNYYGTIFLEILLEKMQRKEDVLYIESVRAPRVVRVKRRKKEPDPKNCNVMEKQNEPVAKTCDEHRSKEPAASGGRSVQSVQNVQDMPVMPEIRLSNEPAERLQKGRSGLGINVEMPPESRNVGNSQGGNQYSMEHSMRSSMEVFKEYSMNVSKTGMASISGETILVWASGDILELSVMSELPEISGNYNARACMV</sequence>
<dbReference type="Proteomes" id="UP000479531">
    <property type="component" value="Unassembled WGS sequence"/>
</dbReference>
<evidence type="ECO:0000313" key="12">
    <source>
        <dbReference type="Proteomes" id="UP000478483"/>
    </source>
</evidence>
<evidence type="ECO:0000313" key="5">
    <source>
        <dbReference type="EMBL" id="RHA67858.1"/>
    </source>
</evidence>
<feature type="region of interest" description="Disordered" evidence="1">
    <location>
        <begin position="91"/>
        <end position="113"/>
    </location>
</feature>
<proteinExistence type="predicted"/>
<protein>
    <submittedName>
        <fullName evidence="2">Uncharacterized protein</fullName>
    </submittedName>
</protein>
<dbReference type="Proteomes" id="UP000284051">
    <property type="component" value="Unassembled WGS sequence"/>
</dbReference>
<dbReference type="Proteomes" id="UP000284465">
    <property type="component" value="Unassembled WGS sequence"/>
</dbReference>
<reference evidence="4 13" key="4">
    <citation type="submission" date="2019-10" db="EMBL/GenBank/DDBJ databases">
        <title>Roseburia spp. ameliorate alcoholic fatty liver via restoration of gut barrier function.</title>
        <authorList>
            <person name="Seo B."/>
            <person name="Ko G."/>
        </authorList>
    </citation>
    <scope>NUCLEOTIDE SEQUENCE [LARGE SCALE GENOMIC DNA]</scope>
    <source>
        <strain evidence="4 13">SNUG30017</strain>
    </source>
</reference>
<evidence type="ECO:0000313" key="6">
    <source>
        <dbReference type="EMBL" id="RHC14492.1"/>
    </source>
</evidence>
<organism evidence="2 8">
    <name type="scientific">Roseburia intestinalis</name>
    <dbReference type="NCBI Taxonomy" id="166486"/>
    <lineage>
        <taxon>Bacteria</taxon>
        <taxon>Bacillati</taxon>
        <taxon>Bacillota</taxon>
        <taxon>Clostridia</taxon>
        <taxon>Lachnospirales</taxon>
        <taxon>Lachnospiraceae</taxon>
        <taxon>Roseburia</taxon>
    </lineage>
</organism>
<dbReference type="AlphaFoldDB" id="A0A173S0E3"/>
<dbReference type="EMBL" id="QRID01000027">
    <property type="protein sequence ID" value="RHG25236.1"/>
    <property type="molecule type" value="Genomic_DNA"/>
</dbReference>
<evidence type="ECO:0000313" key="3">
    <source>
        <dbReference type="EMBL" id="MTR86905.1"/>
    </source>
</evidence>
<evidence type="ECO:0000313" key="9">
    <source>
        <dbReference type="Proteomes" id="UP000283513"/>
    </source>
</evidence>
<dbReference type="OrthoDB" id="9936749at2"/>